<sequence>MMDPVSDRRFRTIIVSIAEVVRGLPECFRTGLATLSVGQFADVRRDVE</sequence>
<accession>A0A562P2D5</accession>
<reference evidence="1 2" key="1">
    <citation type="journal article" date="2015" name="Stand. Genomic Sci.">
        <title>Genomic Encyclopedia of Bacterial and Archaeal Type Strains, Phase III: the genomes of soil and plant-associated and newly described type strains.</title>
        <authorList>
            <person name="Whitman W.B."/>
            <person name="Woyke T."/>
            <person name="Klenk H.P."/>
            <person name="Zhou Y."/>
            <person name="Lilburn T.G."/>
            <person name="Beck B.J."/>
            <person name="De Vos P."/>
            <person name="Vandamme P."/>
            <person name="Eisen J.A."/>
            <person name="Garrity G."/>
            <person name="Hugenholtz P."/>
            <person name="Kyrpides N.C."/>
        </authorList>
    </citation>
    <scope>NUCLEOTIDE SEQUENCE [LARGE SCALE GENOMIC DNA]</scope>
    <source>
        <strain evidence="1 2">CGMCC 1.2546</strain>
    </source>
</reference>
<dbReference type="EMBL" id="VLKT01000012">
    <property type="protein sequence ID" value="TWI38400.1"/>
    <property type="molecule type" value="Genomic_DNA"/>
</dbReference>
<protein>
    <submittedName>
        <fullName evidence="1">Uncharacterized protein</fullName>
    </submittedName>
</protein>
<keyword evidence="2" id="KW-1185">Reference proteome</keyword>
<dbReference type="AlphaFoldDB" id="A0A562P2D5"/>
<gene>
    <name evidence="1" type="ORF">IQ26_02324</name>
</gene>
<name>A0A562P2D5_9HYPH</name>
<evidence type="ECO:0000313" key="2">
    <source>
        <dbReference type="Proteomes" id="UP000317122"/>
    </source>
</evidence>
<evidence type="ECO:0000313" key="1">
    <source>
        <dbReference type="EMBL" id="TWI38400.1"/>
    </source>
</evidence>
<organism evidence="1 2">
    <name type="scientific">Mesorhizobium tianshanense</name>
    <dbReference type="NCBI Taxonomy" id="39844"/>
    <lineage>
        <taxon>Bacteria</taxon>
        <taxon>Pseudomonadati</taxon>
        <taxon>Pseudomonadota</taxon>
        <taxon>Alphaproteobacteria</taxon>
        <taxon>Hyphomicrobiales</taxon>
        <taxon>Phyllobacteriaceae</taxon>
        <taxon>Mesorhizobium</taxon>
    </lineage>
</organism>
<comment type="caution">
    <text evidence="1">The sequence shown here is derived from an EMBL/GenBank/DDBJ whole genome shotgun (WGS) entry which is preliminary data.</text>
</comment>
<proteinExistence type="predicted"/>
<dbReference type="Proteomes" id="UP000317122">
    <property type="component" value="Unassembled WGS sequence"/>
</dbReference>